<dbReference type="InterPro" id="IPR000477">
    <property type="entry name" value="RT_dom"/>
</dbReference>
<dbReference type="EMBL" id="OIVN01001759">
    <property type="protein sequence ID" value="SPC97338.1"/>
    <property type="molecule type" value="Genomic_DNA"/>
</dbReference>
<evidence type="ECO:0000313" key="2">
    <source>
        <dbReference type="EMBL" id="SPC97338.1"/>
    </source>
</evidence>
<dbReference type="Pfam" id="PF00078">
    <property type="entry name" value="RVT_1"/>
    <property type="match status" value="1"/>
</dbReference>
<dbReference type="Gene3D" id="3.60.10.10">
    <property type="entry name" value="Endonuclease/exonuclease/phosphatase"/>
    <property type="match status" value="1"/>
</dbReference>
<feature type="domain" description="Reverse transcriptase" evidence="1">
    <location>
        <begin position="665"/>
        <end position="989"/>
    </location>
</feature>
<reference evidence="2" key="1">
    <citation type="submission" date="2018-02" db="EMBL/GenBank/DDBJ databases">
        <authorList>
            <person name="Cohen D.B."/>
            <person name="Kent A.D."/>
        </authorList>
    </citation>
    <scope>NUCLEOTIDE SEQUENCE</scope>
</reference>
<dbReference type="Pfam" id="PF14392">
    <property type="entry name" value="zf-CCHC_4"/>
    <property type="match status" value="1"/>
</dbReference>
<dbReference type="CDD" id="cd01650">
    <property type="entry name" value="RT_nLTR_like"/>
    <property type="match status" value="1"/>
</dbReference>
<dbReference type="Pfam" id="PF13966">
    <property type="entry name" value="zf-RVT"/>
    <property type="match status" value="1"/>
</dbReference>
<dbReference type="GO" id="GO:0003824">
    <property type="term" value="F:catalytic activity"/>
    <property type="evidence" value="ECO:0007669"/>
    <property type="project" value="InterPro"/>
</dbReference>
<dbReference type="PANTHER" id="PTHR33116">
    <property type="entry name" value="REVERSE TRANSCRIPTASE ZINC-BINDING DOMAIN-CONTAINING PROTEIN-RELATED-RELATED"/>
    <property type="match status" value="1"/>
</dbReference>
<dbReference type="PANTHER" id="PTHR33116:SF86">
    <property type="entry name" value="REVERSE TRANSCRIPTASE DOMAIN-CONTAINING PROTEIN"/>
    <property type="match status" value="1"/>
</dbReference>
<protein>
    <recommendedName>
        <fullName evidence="1">Reverse transcriptase domain-containing protein</fullName>
    </recommendedName>
</protein>
<dbReference type="Pfam" id="PF03372">
    <property type="entry name" value="Exo_endo_phos"/>
    <property type="match status" value="1"/>
</dbReference>
<gene>
    <name evidence="2" type="ORF">FSB_LOCUS25220</name>
</gene>
<sequence length="1298" mass="148731">MEDISGLCGRLSLTDKEEIPFDFGSEEDDQFYLAARFMTGRFLNIESVVRTFRPLWRTVRGFTVRDLGHNVLVFAFEDVTDLERVRQGEPWSYDKHLVSFQRVDIDTEVTEMQCGYVSFWVQIYNLPIGRMKREFAMALGSAVGEVEQVAESEKEKGCEGCMRIRVKVDISKPLCRGRKARLASGRETWISFKYERLPIFCYWCGCLTHGEKDCEMWLKHKGEMRREEQQYGAWLRAPVEKPVKRIEIKVAGNPMCLDGVINHLLLPRSRRKFQAVKLQVQTSWLNGSRRKGSGKENLGSQSLNNVDLNAMHEVKVHGETRGGWKRVPRVIATITGDGELTKLAGVKRIGDWVEVQSPDVHGKKKGRGLAAMEGVEVGELQWRFTGFYGHPVAHRRHESWALLDKLHSMHAVPWLLMGDFNEILSSDERLGESAGSQRNMYELGEVLNRCGLVDLGYRGYPFTWENCREAGANVQKRLDRAVASVSWMTMFTLCTIDHVPTSYSDHVPILLHTDLGSNSSRHKRRPRKFEEKWAIHPECEKIIHDVWGQADPIGSPMFVVCEKIKQCRESLFRWYKGMSSEFHLKIQDKTMSLSNLIAGNLLGVNAEAITAIKQEINQLLLSEELHWRQRSRMVWLEVGDRNTKYFHQYANQRKKTNGIQGFRNEANVWCDSEQQMEDIAVKYFQNIFTTSGPTRIEETLAAVDRVVSEEINHQLLLPFTPEEVRVALFQMHPSKAPGSDGMSSFFFQKFWHIVGTSVSSAVLSVLNSDSQSAFVPGRLITDNVSVAFEILHKMKAKRKGKQGEMAVKLDMSKAYDRVEWQFVEAIMKKLGFAERWISMIMECIRTVQYSVLLDGVPKGFIIPSRGLRQGDPLSPYLFLLCVEGLSALMRKAGTMGRLKGTKTSRVGPWVSHLFFADDSLLFGKASVAESQEFMRILQLYEASSGQQLNREKTAIFFSSNTVPETRQAIQDLWGSNGTQNFDKYLGLPALIGRSKRSIFNGLKERIVRRLQGWKEKFLSKAGREILIKAVAQSIPTYTMNCFRLPKAWCDEVNSLIAKYWWGQSKDERKIHWLKWDKLCTSKEEGGIGFRNLHMFNTALLAKQCWRLLTNQQSLFFRVFKAKYFPSCSFVDAQLGSAPSFIWRSFLSGRDLLLKGIRWVYTPGALPKMMWSETKSGLFTVRSAYQLLEKTQRVENSGECSNSENYRWLWCYTWKLGIPGKIKHFLWRAFHDSLPTNANLFRRKIKSDPFCKIYDQAEELHLMFSGSVPWLGTLGSGAGSGAENAEPWRSFPQFYALDP</sequence>
<name>A0A2N9GD63_FAGSY</name>
<proteinExistence type="predicted"/>
<dbReference type="Pfam" id="PF14111">
    <property type="entry name" value="DUF4283"/>
    <property type="match status" value="1"/>
</dbReference>
<evidence type="ECO:0000259" key="1">
    <source>
        <dbReference type="PROSITE" id="PS50878"/>
    </source>
</evidence>
<dbReference type="SUPFAM" id="SSF56219">
    <property type="entry name" value="DNase I-like"/>
    <property type="match status" value="1"/>
</dbReference>
<dbReference type="PROSITE" id="PS50878">
    <property type="entry name" value="RT_POL"/>
    <property type="match status" value="1"/>
</dbReference>
<accession>A0A2N9GD63</accession>
<organism evidence="2">
    <name type="scientific">Fagus sylvatica</name>
    <name type="common">Beechnut</name>
    <dbReference type="NCBI Taxonomy" id="28930"/>
    <lineage>
        <taxon>Eukaryota</taxon>
        <taxon>Viridiplantae</taxon>
        <taxon>Streptophyta</taxon>
        <taxon>Embryophyta</taxon>
        <taxon>Tracheophyta</taxon>
        <taxon>Spermatophyta</taxon>
        <taxon>Magnoliopsida</taxon>
        <taxon>eudicotyledons</taxon>
        <taxon>Gunneridae</taxon>
        <taxon>Pentapetalae</taxon>
        <taxon>rosids</taxon>
        <taxon>fabids</taxon>
        <taxon>Fagales</taxon>
        <taxon>Fagaceae</taxon>
        <taxon>Fagus</taxon>
    </lineage>
</organism>
<dbReference type="InterPro" id="IPR036691">
    <property type="entry name" value="Endo/exonu/phosph_ase_sf"/>
</dbReference>
<dbReference type="InterPro" id="IPR025558">
    <property type="entry name" value="DUF4283"/>
</dbReference>
<dbReference type="InterPro" id="IPR025836">
    <property type="entry name" value="Zn_knuckle_CX2CX4HX4C"/>
</dbReference>
<dbReference type="InterPro" id="IPR026960">
    <property type="entry name" value="RVT-Znf"/>
</dbReference>
<dbReference type="InterPro" id="IPR005135">
    <property type="entry name" value="Endo/exonuclease/phosphatase"/>
</dbReference>